<protein>
    <recommendedName>
        <fullName evidence="3">MULE transposase domain-containing protein</fullName>
    </recommendedName>
</protein>
<proteinExistence type="predicted"/>
<evidence type="ECO:0000313" key="1">
    <source>
        <dbReference type="EMBL" id="KAK3222766.1"/>
    </source>
</evidence>
<evidence type="ECO:0008006" key="3">
    <source>
        <dbReference type="Google" id="ProtNLM"/>
    </source>
</evidence>
<dbReference type="EMBL" id="JANJYJ010000003">
    <property type="protein sequence ID" value="KAK3222766.1"/>
    <property type="molecule type" value="Genomic_DNA"/>
</dbReference>
<keyword evidence="2" id="KW-1185">Reference proteome</keyword>
<evidence type="ECO:0000313" key="2">
    <source>
        <dbReference type="Proteomes" id="UP001281410"/>
    </source>
</evidence>
<organism evidence="1 2">
    <name type="scientific">Dipteronia sinensis</name>
    <dbReference type="NCBI Taxonomy" id="43782"/>
    <lineage>
        <taxon>Eukaryota</taxon>
        <taxon>Viridiplantae</taxon>
        <taxon>Streptophyta</taxon>
        <taxon>Embryophyta</taxon>
        <taxon>Tracheophyta</taxon>
        <taxon>Spermatophyta</taxon>
        <taxon>Magnoliopsida</taxon>
        <taxon>eudicotyledons</taxon>
        <taxon>Gunneridae</taxon>
        <taxon>Pentapetalae</taxon>
        <taxon>rosids</taxon>
        <taxon>malvids</taxon>
        <taxon>Sapindales</taxon>
        <taxon>Sapindaceae</taxon>
        <taxon>Hippocastanoideae</taxon>
        <taxon>Acereae</taxon>
        <taxon>Dipteronia</taxon>
    </lineage>
</organism>
<sequence length="106" mass="12407">MKIFFGLMKHPPNTILTNQDPWLTEATAKELSRTKHGFCIWHITIDLAIETIEQNEARDTMLATCKNASLRTMSPLEEQAQCIFSHKDCFEIPFTYLPSRWHRELK</sequence>
<comment type="caution">
    <text evidence="1">The sequence shown here is derived from an EMBL/GenBank/DDBJ whole genome shotgun (WGS) entry which is preliminary data.</text>
</comment>
<dbReference type="Proteomes" id="UP001281410">
    <property type="component" value="Unassembled WGS sequence"/>
</dbReference>
<dbReference type="AlphaFoldDB" id="A0AAE0ARA4"/>
<name>A0AAE0ARA4_9ROSI</name>
<gene>
    <name evidence="1" type="ORF">Dsin_009791</name>
</gene>
<reference evidence="1" key="1">
    <citation type="journal article" date="2023" name="Plant J.">
        <title>Genome sequences and population genomics provide insights into the demographic history, inbreeding, and mutation load of two 'living fossil' tree species of Dipteronia.</title>
        <authorList>
            <person name="Feng Y."/>
            <person name="Comes H.P."/>
            <person name="Chen J."/>
            <person name="Zhu S."/>
            <person name="Lu R."/>
            <person name="Zhang X."/>
            <person name="Li P."/>
            <person name="Qiu J."/>
            <person name="Olsen K.M."/>
            <person name="Qiu Y."/>
        </authorList>
    </citation>
    <scope>NUCLEOTIDE SEQUENCE</scope>
    <source>
        <strain evidence="1">NBL</strain>
    </source>
</reference>
<accession>A0AAE0ARA4</accession>